<dbReference type="InterPro" id="IPR012933">
    <property type="entry name" value="HicA_mRNA_interferase"/>
</dbReference>
<keyword evidence="2" id="KW-1277">Toxin-antitoxin system</keyword>
<evidence type="ECO:0000256" key="7">
    <source>
        <dbReference type="ARBA" id="ARBA00023016"/>
    </source>
</evidence>
<evidence type="ECO:0000256" key="4">
    <source>
        <dbReference type="ARBA" id="ARBA00022759"/>
    </source>
</evidence>
<gene>
    <name evidence="8" type="ORF">HGMM_F04A11C07</name>
    <name evidence="9" type="ORF">HGMM_F36B04C02</name>
</gene>
<organism evidence="8">
    <name type="scientific">uncultured Acetothermia bacterium</name>
    <dbReference type="NCBI Taxonomy" id="236499"/>
    <lineage>
        <taxon>Bacteria</taxon>
        <taxon>Candidatus Bipolaricaulota</taxon>
        <taxon>environmental samples</taxon>
    </lineage>
</organism>
<keyword evidence="4" id="KW-0255">Endonuclease</keyword>
<evidence type="ECO:0000313" key="8">
    <source>
        <dbReference type="EMBL" id="BAL52989.1"/>
    </source>
</evidence>
<dbReference type="InterPro" id="IPR038570">
    <property type="entry name" value="HicA_sf"/>
</dbReference>
<keyword evidence="7" id="KW-0346">Stress response</keyword>
<comment type="similarity">
    <text evidence="1">Belongs to the HicA mRNA interferase family.</text>
</comment>
<sequence>MKLPPSAKNITARRLISALKRDGFHLTTGRRGVLLFRHPDGRKVEVHFHHSGQTFPPKTLKAMIEDAAWTIEDLKRLKLIP</sequence>
<dbReference type="EMBL" id="AP011743">
    <property type="protein sequence ID" value="BAL56299.1"/>
    <property type="molecule type" value="Genomic_DNA"/>
</dbReference>
<keyword evidence="6" id="KW-0694">RNA-binding</keyword>
<dbReference type="GO" id="GO:0004519">
    <property type="term" value="F:endonuclease activity"/>
    <property type="evidence" value="ECO:0007669"/>
    <property type="project" value="UniProtKB-KW"/>
</dbReference>
<evidence type="ECO:0000256" key="1">
    <source>
        <dbReference type="ARBA" id="ARBA00006620"/>
    </source>
</evidence>
<dbReference type="GO" id="GO:0016787">
    <property type="term" value="F:hydrolase activity"/>
    <property type="evidence" value="ECO:0007669"/>
    <property type="project" value="UniProtKB-KW"/>
</dbReference>
<dbReference type="GO" id="GO:0003729">
    <property type="term" value="F:mRNA binding"/>
    <property type="evidence" value="ECO:0007669"/>
    <property type="project" value="InterPro"/>
</dbReference>
<accession>H5SA03</accession>
<dbReference type="SUPFAM" id="SSF54786">
    <property type="entry name" value="YcfA/nrd intein domain"/>
    <property type="match status" value="1"/>
</dbReference>
<dbReference type="AlphaFoldDB" id="H5SA03"/>
<dbReference type="Pfam" id="PF07927">
    <property type="entry name" value="HicA_toxin"/>
    <property type="match status" value="1"/>
</dbReference>
<reference evidence="8" key="1">
    <citation type="journal article" date="2005" name="Environ. Microbiol.">
        <title>Genetic and functional properties of uncultivated thermophilic crenarchaeotes from a subsurface gold mine as revealed by analysis of genome fragments.</title>
        <authorList>
            <person name="Nunoura T."/>
            <person name="Hirayama H."/>
            <person name="Takami H."/>
            <person name="Oida H."/>
            <person name="Nishi S."/>
            <person name="Shimamura S."/>
            <person name="Suzuki Y."/>
            <person name="Inagaki F."/>
            <person name="Takai K."/>
            <person name="Nealson K.H."/>
            <person name="Horikoshi K."/>
        </authorList>
    </citation>
    <scope>NUCLEOTIDE SEQUENCE</scope>
</reference>
<name>H5SA03_9BACT</name>
<evidence type="ECO:0000313" key="9">
    <source>
        <dbReference type="EMBL" id="BAL56299.1"/>
    </source>
</evidence>
<evidence type="ECO:0000256" key="5">
    <source>
        <dbReference type="ARBA" id="ARBA00022801"/>
    </source>
</evidence>
<dbReference type="EMBL" id="AP011645">
    <property type="protein sequence ID" value="BAL52989.1"/>
    <property type="molecule type" value="Genomic_DNA"/>
</dbReference>
<evidence type="ECO:0000256" key="3">
    <source>
        <dbReference type="ARBA" id="ARBA00022722"/>
    </source>
</evidence>
<dbReference type="Gene3D" id="3.30.920.30">
    <property type="entry name" value="Hypothetical protein"/>
    <property type="match status" value="1"/>
</dbReference>
<proteinExistence type="inferred from homology"/>
<evidence type="ECO:0008006" key="10">
    <source>
        <dbReference type="Google" id="ProtNLM"/>
    </source>
</evidence>
<keyword evidence="5" id="KW-0378">Hydrolase</keyword>
<protein>
    <recommendedName>
        <fullName evidence="10">YcfA family protein</fullName>
    </recommendedName>
</protein>
<evidence type="ECO:0000256" key="6">
    <source>
        <dbReference type="ARBA" id="ARBA00022884"/>
    </source>
</evidence>
<keyword evidence="3" id="KW-0540">Nuclease</keyword>
<evidence type="ECO:0000256" key="2">
    <source>
        <dbReference type="ARBA" id="ARBA00022649"/>
    </source>
</evidence>
<reference evidence="8" key="2">
    <citation type="journal article" date="2012" name="PLoS ONE">
        <title>A Deeply Branching Thermophilic Bacterium with an Ancient Acetyl-CoA Pathway Dominates a Subsurface Ecosystem.</title>
        <authorList>
            <person name="Takami H."/>
            <person name="Noguchi H."/>
            <person name="Takaki Y."/>
            <person name="Uchiyama I."/>
            <person name="Toyoda A."/>
            <person name="Nishi S."/>
            <person name="Chee G.-J."/>
            <person name="Arai W."/>
            <person name="Nunoura T."/>
            <person name="Itoh T."/>
            <person name="Hattori M."/>
            <person name="Takai K."/>
        </authorList>
    </citation>
    <scope>NUCLEOTIDE SEQUENCE</scope>
</reference>